<feature type="domain" description="Glycosyltransferase 2-like" evidence="1">
    <location>
        <begin position="17"/>
        <end position="129"/>
    </location>
</feature>
<gene>
    <name evidence="2" type="ORF">XcuCFBP2542_00425</name>
</gene>
<reference evidence="2 3" key="1">
    <citation type="submission" date="2016-08" db="EMBL/GenBank/DDBJ databases">
        <authorList>
            <person name="Seilhamer J.J."/>
        </authorList>
    </citation>
    <scope>NUCLEOTIDE SEQUENCE [LARGE SCALE GENOMIC DNA]</scope>
    <source>
        <strain evidence="2 3">CFBP2542</strain>
    </source>
</reference>
<name>A0A2S7DY17_9XANT</name>
<evidence type="ECO:0000313" key="2">
    <source>
        <dbReference type="EMBL" id="PPU78702.1"/>
    </source>
</evidence>
<dbReference type="PANTHER" id="PTHR22916:SF3">
    <property type="entry name" value="UDP-GLCNAC:BETAGAL BETA-1,3-N-ACETYLGLUCOSAMINYLTRANSFERASE-LIKE PROTEIN 1"/>
    <property type="match status" value="1"/>
</dbReference>
<protein>
    <submittedName>
        <fullName evidence="2">Glycosyl transferase</fullName>
    </submittedName>
</protein>
<dbReference type="Gene3D" id="3.90.550.10">
    <property type="entry name" value="Spore Coat Polysaccharide Biosynthesis Protein SpsA, Chain A"/>
    <property type="match status" value="1"/>
</dbReference>
<dbReference type="AlphaFoldDB" id="A0A2S7DY17"/>
<dbReference type="PANTHER" id="PTHR22916">
    <property type="entry name" value="GLYCOSYLTRANSFERASE"/>
    <property type="match status" value="1"/>
</dbReference>
<dbReference type="Pfam" id="PF00535">
    <property type="entry name" value="Glycos_transf_2"/>
    <property type="match status" value="1"/>
</dbReference>
<sequence>MNDLSCHQALVHWPLVSVLIPAFNHAAFVANCLDSVLEEPYPEKEIVIIDDGSNDETGAVIEQWIAARGGDIAVNFLRRGNRGVAATLNELARRAQGQFLRVLASDDYLIPGGLAVQVAVLIANPSKSAVIGDACVVDQDGRLLHASAMVGLHGVRKQPYLSNVGIRRAVISQWAVSGAVTMLKASDFDARISWDETLRIEDWDFFLRLVSRDALAFVDITVCAYRLHGSNASKTRDVQRRVANLSESRMVALRHRGLFGSPERSLLHAQADYIAAKIAFLQRRPLQVVYWMTLYTLKRFWAVAARSGLMRGVSVHD</sequence>
<organism evidence="2 3">
    <name type="scientific">Xanthomonas cucurbitae</name>
    <dbReference type="NCBI Taxonomy" id="56453"/>
    <lineage>
        <taxon>Bacteria</taxon>
        <taxon>Pseudomonadati</taxon>
        <taxon>Pseudomonadota</taxon>
        <taxon>Gammaproteobacteria</taxon>
        <taxon>Lysobacterales</taxon>
        <taxon>Lysobacteraceae</taxon>
        <taxon>Xanthomonas</taxon>
    </lineage>
</organism>
<dbReference type="Proteomes" id="UP000239561">
    <property type="component" value="Unassembled WGS sequence"/>
</dbReference>
<comment type="caution">
    <text evidence="2">The sequence shown here is derived from an EMBL/GenBank/DDBJ whole genome shotgun (WGS) entry which is preliminary data.</text>
</comment>
<dbReference type="GO" id="GO:0016758">
    <property type="term" value="F:hexosyltransferase activity"/>
    <property type="evidence" value="ECO:0007669"/>
    <property type="project" value="UniProtKB-ARBA"/>
</dbReference>
<dbReference type="InterPro" id="IPR001173">
    <property type="entry name" value="Glyco_trans_2-like"/>
</dbReference>
<proteinExistence type="predicted"/>
<dbReference type="EMBL" id="MDED01000001">
    <property type="protein sequence ID" value="PPU78702.1"/>
    <property type="molecule type" value="Genomic_DNA"/>
</dbReference>
<dbReference type="RefSeq" id="WP_104601666.1">
    <property type="nucleotide sequence ID" value="NZ_CP082217.1"/>
</dbReference>
<keyword evidence="2" id="KW-0808">Transferase</keyword>
<evidence type="ECO:0000313" key="3">
    <source>
        <dbReference type="Proteomes" id="UP000239561"/>
    </source>
</evidence>
<dbReference type="SUPFAM" id="SSF53448">
    <property type="entry name" value="Nucleotide-diphospho-sugar transferases"/>
    <property type="match status" value="1"/>
</dbReference>
<evidence type="ECO:0000259" key="1">
    <source>
        <dbReference type="Pfam" id="PF00535"/>
    </source>
</evidence>
<accession>A0A2S7DY17</accession>
<dbReference type="InterPro" id="IPR029044">
    <property type="entry name" value="Nucleotide-diphossugar_trans"/>
</dbReference>